<keyword evidence="1 3" id="KW-0853">WD repeat</keyword>
<accession>A0AAW1T9G5</accession>
<proteinExistence type="predicted"/>
<organism evidence="5 6">
    <name type="scientific">Apatococcus fuscideae</name>
    <dbReference type="NCBI Taxonomy" id="2026836"/>
    <lineage>
        <taxon>Eukaryota</taxon>
        <taxon>Viridiplantae</taxon>
        <taxon>Chlorophyta</taxon>
        <taxon>core chlorophytes</taxon>
        <taxon>Trebouxiophyceae</taxon>
        <taxon>Chlorellales</taxon>
        <taxon>Chlorellaceae</taxon>
        <taxon>Apatococcus</taxon>
    </lineage>
</organism>
<feature type="repeat" description="WD" evidence="3">
    <location>
        <begin position="517"/>
        <end position="557"/>
    </location>
</feature>
<feature type="repeat" description="WD" evidence="3">
    <location>
        <begin position="614"/>
        <end position="645"/>
    </location>
</feature>
<feature type="repeat" description="WD" evidence="3">
    <location>
        <begin position="52"/>
        <end position="83"/>
    </location>
</feature>
<feature type="compositionally biased region" description="Polar residues" evidence="4">
    <location>
        <begin position="453"/>
        <end position="472"/>
    </location>
</feature>
<feature type="region of interest" description="Disordered" evidence="4">
    <location>
        <begin position="769"/>
        <end position="795"/>
    </location>
</feature>
<dbReference type="Gene3D" id="2.130.10.10">
    <property type="entry name" value="YVTN repeat-like/Quinoprotein amine dehydrogenase"/>
    <property type="match status" value="5"/>
</dbReference>
<feature type="region of interest" description="Disordered" evidence="4">
    <location>
        <begin position="824"/>
        <end position="864"/>
    </location>
</feature>
<evidence type="ECO:0000256" key="4">
    <source>
        <dbReference type="SAM" id="MobiDB-lite"/>
    </source>
</evidence>
<evidence type="ECO:0000313" key="6">
    <source>
        <dbReference type="Proteomes" id="UP001485043"/>
    </source>
</evidence>
<keyword evidence="6" id="KW-1185">Reference proteome</keyword>
<dbReference type="SUPFAM" id="SSF50978">
    <property type="entry name" value="WD40 repeat-like"/>
    <property type="match status" value="2"/>
</dbReference>
<name>A0AAW1T9G5_9CHLO</name>
<feature type="compositionally biased region" description="Polar residues" evidence="4">
    <location>
        <begin position="424"/>
        <end position="438"/>
    </location>
</feature>
<evidence type="ECO:0000256" key="3">
    <source>
        <dbReference type="PROSITE-ProRule" id="PRU00221"/>
    </source>
</evidence>
<dbReference type="InterPro" id="IPR036322">
    <property type="entry name" value="WD40_repeat_dom_sf"/>
</dbReference>
<sequence length="864" mass="93131">MAMCKAQVIECAHDNQVLCLAYNAAKDELYSGSEDTTIKVWEVQRGHLVRRQEGHRSWVTDVLFAQDIRMLFSCSLDHTIAAWTDRGQRMQVLDFGSAAFSLGWSVKRRVLAVGGNSELRFYTATPIDGGVLGAAAAAAGPGGATCLTPLYAPFKGPDACHTDIIRTIVCTPAGIIWTISYDGAIFMYEVDRPKISRRIDTKGSPAMCGAAFDVNNGWLLTGAIDGSLAMWSQEGRCLEVMRDIGGMATRVTYVPMTRNVWVTGRSGRVAVVDARAPDTITDYVSNTSGLESEEGVTLLRQPLGSDVVVAATHARNLIVWRYDPYAAFRTFMASGRGVECIQAVYDEDGYMSHLFTGMLGGQVVSWALDLEQNLEVYRAQEEFKLHTKPVVAMCYSVDLDALITASEDGTTRIHYSRVGKATRPRSNPQTKIQAPSLSLTNRFGLEDEAAVTNANQASRPETSSGSSANHGSPATGRSALTSGGRQGRKGRALRVPATPPNTASPDGSADPPRADIVLEHRVAMSALALLPAGFMISAGLDGSLTAWNLRAGKIISRILDACPGPMQAVAYSNETREVATCGTGPKIEVWTTKPLCQMHEGILVDAAAAHRLTLQGHSADVTHVCWVEYKGWWVSAANDDTLRCWASLGDCLLEIPCSGGSVQCLVVDNANELVIASMLDRIVRAYDLDLGQPIQKYKGHQDLARALVYLPDKGLYMSGGWDRTLRLWFKSPERGINLQRVPTAVWGNVEEVAFEGAPPAKALEQIPRDGMRNMSPAPERDSQGADMLAEDGSGHAARMTAEATGLAGLLDSLEGQLAPTILQPARPSLSSQSGIVPVRSNQRRLRSAGGRAAPSNLTRPSLLT</sequence>
<dbReference type="InterPro" id="IPR001680">
    <property type="entry name" value="WD40_rpt"/>
</dbReference>
<dbReference type="PANTHER" id="PTHR19848:SF8">
    <property type="entry name" value="F-BOX AND WD REPEAT DOMAIN CONTAINING 7"/>
    <property type="match status" value="1"/>
</dbReference>
<feature type="repeat" description="WD" evidence="3">
    <location>
        <begin position="697"/>
        <end position="728"/>
    </location>
</feature>
<feature type="compositionally biased region" description="Polar residues" evidence="4">
    <location>
        <begin position="855"/>
        <end position="864"/>
    </location>
</feature>
<dbReference type="PROSITE" id="PS00678">
    <property type="entry name" value="WD_REPEATS_1"/>
    <property type="match status" value="2"/>
</dbReference>
<feature type="region of interest" description="Disordered" evidence="4">
    <location>
        <begin position="453"/>
        <end position="513"/>
    </location>
</feature>
<dbReference type="InterPro" id="IPR015943">
    <property type="entry name" value="WD40/YVTN_repeat-like_dom_sf"/>
</dbReference>
<gene>
    <name evidence="5" type="ORF">WJX84_002030</name>
</gene>
<dbReference type="AlphaFoldDB" id="A0AAW1T9G5"/>
<dbReference type="Pfam" id="PF00400">
    <property type="entry name" value="WD40"/>
    <property type="match status" value="5"/>
</dbReference>
<evidence type="ECO:0000313" key="5">
    <source>
        <dbReference type="EMBL" id="KAK9865109.1"/>
    </source>
</evidence>
<dbReference type="PROSITE" id="PS50082">
    <property type="entry name" value="WD_REPEATS_2"/>
    <property type="match status" value="5"/>
</dbReference>
<dbReference type="PROSITE" id="PS50294">
    <property type="entry name" value="WD_REPEATS_REGION"/>
    <property type="match status" value="2"/>
</dbReference>
<evidence type="ECO:0000256" key="2">
    <source>
        <dbReference type="ARBA" id="ARBA00022737"/>
    </source>
</evidence>
<dbReference type="InterPro" id="IPR019775">
    <property type="entry name" value="WD40_repeat_CS"/>
</dbReference>
<dbReference type="Proteomes" id="UP001485043">
    <property type="component" value="Unassembled WGS sequence"/>
</dbReference>
<evidence type="ECO:0000256" key="1">
    <source>
        <dbReference type="ARBA" id="ARBA00022574"/>
    </source>
</evidence>
<comment type="caution">
    <text evidence="5">The sequence shown here is derived from an EMBL/GenBank/DDBJ whole genome shotgun (WGS) entry which is preliminary data.</text>
</comment>
<feature type="repeat" description="WD" evidence="3">
    <location>
        <begin position="10"/>
        <end position="51"/>
    </location>
</feature>
<reference evidence="5 6" key="1">
    <citation type="journal article" date="2024" name="Nat. Commun.">
        <title>Phylogenomics reveals the evolutionary origins of lichenization in chlorophyte algae.</title>
        <authorList>
            <person name="Puginier C."/>
            <person name="Libourel C."/>
            <person name="Otte J."/>
            <person name="Skaloud P."/>
            <person name="Haon M."/>
            <person name="Grisel S."/>
            <person name="Petersen M."/>
            <person name="Berrin J.G."/>
            <person name="Delaux P.M."/>
            <person name="Dal Grande F."/>
            <person name="Keller J."/>
        </authorList>
    </citation>
    <scope>NUCLEOTIDE SEQUENCE [LARGE SCALE GENOMIC DNA]</scope>
    <source>
        <strain evidence="5 6">SAG 2523</strain>
    </source>
</reference>
<dbReference type="EMBL" id="JALJOV010000281">
    <property type="protein sequence ID" value="KAK9865109.1"/>
    <property type="molecule type" value="Genomic_DNA"/>
</dbReference>
<dbReference type="SMART" id="SM00320">
    <property type="entry name" value="WD40"/>
    <property type="match status" value="12"/>
</dbReference>
<keyword evidence="2" id="KW-0677">Repeat</keyword>
<feature type="region of interest" description="Disordered" evidence="4">
    <location>
        <begin position="416"/>
        <end position="438"/>
    </location>
</feature>
<dbReference type="PANTHER" id="PTHR19848">
    <property type="entry name" value="WD40 REPEAT PROTEIN"/>
    <property type="match status" value="1"/>
</dbReference>
<protein>
    <submittedName>
        <fullName evidence="5">Uncharacterized protein</fullName>
    </submittedName>
</protein>